<dbReference type="EMBL" id="MN740228">
    <property type="protein sequence ID" value="QHT94648.1"/>
    <property type="molecule type" value="Genomic_DNA"/>
</dbReference>
<sequence length="253" mass="30101">MKLDCVLSAVNDNPVYVEFVPFFIDAWNKLYPKVHIIVILVMTEIPSILEKYKENLILFSPISSVNTSFISQYVRLLYPCILNYKNGIMITDIDMIPMNRVYYTQHIETIDSNKFIYFRGNECMNVKQLAMCYNVATAETWRNIFNIKSIHDIQTRLSTVYKTSNYVLYRTGWFTDQVDLYTYVMQWNTTTGNLVRLYDKDTAFNRLDRGRKFDIHSETIKENIQNGAYTDYHCLRPFNEYKNINYQIYELLQ</sequence>
<evidence type="ECO:0000313" key="1">
    <source>
        <dbReference type="EMBL" id="QHT94648.1"/>
    </source>
</evidence>
<protein>
    <recommendedName>
        <fullName evidence="2">Nucleotide-diphospho-sugar transferase domain-containing protein</fullName>
    </recommendedName>
</protein>
<name>A0A6C0IN81_9ZZZZ</name>
<organism evidence="1">
    <name type="scientific">viral metagenome</name>
    <dbReference type="NCBI Taxonomy" id="1070528"/>
    <lineage>
        <taxon>unclassified sequences</taxon>
        <taxon>metagenomes</taxon>
        <taxon>organismal metagenomes</taxon>
    </lineage>
</organism>
<accession>A0A6C0IN81</accession>
<evidence type="ECO:0008006" key="2">
    <source>
        <dbReference type="Google" id="ProtNLM"/>
    </source>
</evidence>
<dbReference type="AlphaFoldDB" id="A0A6C0IN81"/>
<reference evidence="1" key="1">
    <citation type="journal article" date="2020" name="Nature">
        <title>Giant virus diversity and host interactions through global metagenomics.</title>
        <authorList>
            <person name="Schulz F."/>
            <person name="Roux S."/>
            <person name="Paez-Espino D."/>
            <person name="Jungbluth S."/>
            <person name="Walsh D.A."/>
            <person name="Denef V.J."/>
            <person name="McMahon K.D."/>
            <person name="Konstantinidis K.T."/>
            <person name="Eloe-Fadrosh E.A."/>
            <person name="Kyrpides N.C."/>
            <person name="Woyke T."/>
        </authorList>
    </citation>
    <scope>NUCLEOTIDE SEQUENCE</scope>
    <source>
        <strain evidence="1">GVMAG-M-3300024261-26</strain>
    </source>
</reference>
<proteinExistence type="predicted"/>